<sequence length="252" mass="28479">MAAHIIPFQFDTQEIRTLLIDEQPWFFAMDVCAALDLRDTNKALIGLDDDEKCKHEQYSGSGRKPILINESGLYSLILRSRKTEARRFKKWVTAEVLPAIRKYGYYDISSTTIGTDGLHILHELIGKKLKRLPSAQQRQARSQLWGLVHTRFNVPRAELIPADELNNACNFIAACAPLPAITTTSPLDSSDCTNLYALCHHMQALRQLDRQYHLYEALSQLGSPAGKAMYSHMVDGAAIAGRYLERLQQQVH</sequence>
<protein>
    <submittedName>
        <fullName evidence="2">BRO family, N-terminal domain</fullName>
    </submittedName>
</protein>
<dbReference type="RefSeq" id="WP_092827883.1">
    <property type="nucleotide sequence ID" value="NZ_FOGS01000007.1"/>
</dbReference>
<dbReference type="PANTHER" id="PTHR36180">
    <property type="entry name" value="DNA-BINDING PROTEIN-RELATED-RELATED"/>
    <property type="match status" value="1"/>
</dbReference>
<dbReference type="Proteomes" id="UP000198505">
    <property type="component" value="Unassembled WGS sequence"/>
</dbReference>
<dbReference type="EMBL" id="FOGS01000007">
    <property type="protein sequence ID" value="SES09630.1"/>
    <property type="molecule type" value="Genomic_DNA"/>
</dbReference>
<reference evidence="3" key="1">
    <citation type="submission" date="2016-10" db="EMBL/GenBank/DDBJ databases">
        <authorList>
            <person name="Varghese N."/>
            <person name="Submissions S."/>
        </authorList>
    </citation>
    <scope>NUCLEOTIDE SEQUENCE [LARGE SCALE GENOMIC DNA]</scope>
    <source>
        <strain evidence="3">CGMCC 1.6495</strain>
    </source>
</reference>
<evidence type="ECO:0000313" key="2">
    <source>
        <dbReference type="EMBL" id="SES09630.1"/>
    </source>
</evidence>
<feature type="domain" description="Bro-N" evidence="1">
    <location>
        <begin position="1"/>
        <end position="104"/>
    </location>
</feature>
<dbReference type="AlphaFoldDB" id="A0A1H9UJC8"/>
<evidence type="ECO:0000313" key="3">
    <source>
        <dbReference type="Proteomes" id="UP000198505"/>
    </source>
</evidence>
<dbReference type="PANTHER" id="PTHR36180:SF2">
    <property type="entry name" value="BRO FAMILY PROTEIN"/>
    <property type="match status" value="1"/>
</dbReference>
<dbReference type="PROSITE" id="PS51750">
    <property type="entry name" value="BRO_N"/>
    <property type="match status" value="1"/>
</dbReference>
<dbReference type="InterPro" id="IPR003497">
    <property type="entry name" value="BRO_N_domain"/>
</dbReference>
<evidence type="ECO:0000259" key="1">
    <source>
        <dbReference type="PROSITE" id="PS51750"/>
    </source>
</evidence>
<dbReference type="Pfam" id="PF02498">
    <property type="entry name" value="Bro-N"/>
    <property type="match status" value="1"/>
</dbReference>
<accession>A0A1H9UJC8</accession>
<gene>
    <name evidence="2" type="ORF">SAMN04487958_10732</name>
</gene>
<keyword evidence="3" id="KW-1185">Reference proteome</keyword>
<organism evidence="2 3">
    <name type="scientific">Vreelandella subterranea</name>
    <dbReference type="NCBI Taxonomy" id="416874"/>
    <lineage>
        <taxon>Bacteria</taxon>
        <taxon>Pseudomonadati</taxon>
        <taxon>Pseudomonadota</taxon>
        <taxon>Gammaproteobacteria</taxon>
        <taxon>Oceanospirillales</taxon>
        <taxon>Halomonadaceae</taxon>
        <taxon>Vreelandella</taxon>
    </lineage>
</organism>
<name>A0A1H9UJC8_9GAMM</name>
<dbReference type="SMART" id="SM01040">
    <property type="entry name" value="Bro-N"/>
    <property type="match status" value="1"/>
</dbReference>
<dbReference type="STRING" id="416874.SAMN04487958_10732"/>
<proteinExistence type="predicted"/>